<feature type="compositionally biased region" description="Low complexity" evidence="1">
    <location>
        <begin position="265"/>
        <end position="286"/>
    </location>
</feature>
<comment type="caution">
    <text evidence="2">The sequence shown here is derived from an EMBL/GenBank/DDBJ whole genome shotgun (WGS) entry which is preliminary data.</text>
</comment>
<feature type="region of interest" description="Disordered" evidence="1">
    <location>
        <begin position="1"/>
        <end position="26"/>
    </location>
</feature>
<dbReference type="Proteomes" id="UP000193920">
    <property type="component" value="Unassembled WGS sequence"/>
</dbReference>
<feature type="compositionally biased region" description="Polar residues" evidence="1">
    <location>
        <begin position="287"/>
        <end position="304"/>
    </location>
</feature>
<gene>
    <name evidence="2" type="ORF">LY90DRAFT_505202</name>
</gene>
<keyword evidence="3" id="KW-1185">Reference proteome</keyword>
<feature type="compositionally biased region" description="Low complexity" evidence="1">
    <location>
        <begin position="305"/>
        <end position="315"/>
    </location>
</feature>
<sequence length="342" mass="40004">MSFFGFDTSLPPLDKSELSKEKKSNVDQDLETFGLKENPILDDDEELNNETFGAAADVDKIDRNFDFTAGNSFFEKQIQGQDLGSKQLSGSSSFNNSSSSIDREQTFGIKNSNINKSASDMLNERIWNHYNSGNSNFSDETKNNEGTNSPFDYDKYKSIPLSQIESKMLLENHISNFSPLQMQQKASFRAQSLSNNIQNQVNNSQMPLSFSNTNDNMNLQAFIALQQQQIQQQHQLQLQQQQQQQQLQQQQQQLQQQQFQQMQQRQQQKQPQQNQQPFQQKPFQQKSLSQDGNQQFQNRMSNPKQNYNNRYNKQYQSNNNNYYYQKNQRNSNDFEKKEVNYF</sequence>
<feature type="region of interest" description="Disordered" evidence="1">
    <location>
        <begin position="323"/>
        <end position="342"/>
    </location>
</feature>
<evidence type="ECO:0000313" key="3">
    <source>
        <dbReference type="Proteomes" id="UP000193920"/>
    </source>
</evidence>
<proteinExistence type="predicted"/>
<dbReference type="OrthoDB" id="74835at2759"/>
<accession>A0A1Y2DWS2</accession>
<feature type="region of interest" description="Disordered" evidence="1">
    <location>
        <begin position="265"/>
        <end position="315"/>
    </location>
</feature>
<organism evidence="2 3">
    <name type="scientific">Neocallimastix californiae</name>
    <dbReference type="NCBI Taxonomy" id="1754190"/>
    <lineage>
        <taxon>Eukaryota</taxon>
        <taxon>Fungi</taxon>
        <taxon>Fungi incertae sedis</taxon>
        <taxon>Chytridiomycota</taxon>
        <taxon>Chytridiomycota incertae sedis</taxon>
        <taxon>Neocallimastigomycetes</taxon>
        <taxon>Neocallimastigales</taxon>
        <taxon>Neocallimastigaceae</taxon>
        <taxon>Neocallimastix</taxon>
    </lineage>
</organism>
<dbReference type="STRING" id="1754190.A0A1Y2DWS2"/>
<evidence type="ECO:0000256" key="1">
    <source>
        <dbReference type="SAM" id="MobiDB-lite"/>
    </source>
</evidence>
<evidence type="ECO:0000313" key="2">
    <source>
        <dbReference type="EMBL" id="ORY63752.1"/>
    </source>
</evidence>
<protein>
    <recommendedName>
        <fullName evidence="4">mRNA decay factor PAT1 domain-containing protein</fullName>
    </recommendedName>
</protein>
<reference evidence="2 3" key="1">
    <citation type="submission" date="2016-08" db="EMBL/GenBank/DDBJ databases">
        <title>A Parts List for Fungal Cellulosomes Revealed by Comparative Genomics.</title>
        <authorList>
            <consortium name="DOE Joint Genome Institute"/>
            <person name="Haitjema C.H."/>
            <person name="Gilmore S.P."/>
            <person name="Henske J.K."/>
            <person name="Solomon K.V."/>
            <person name="De Groot R."/>
            <person name="Kuo A."/>
            <person name="Mondo S.J."/>
            <person name="Salamov A.A."/>
            <person name="Labutti K."/>
            <person name="Zhao Z."/>
            <person name="Chiniquy J."/>
            <person name="Barry K."/>
            <person name="Brewer H.M."/>
            <person name="Purvine S.O."/>
            <person name="Wright A.T."/>
            <person name="Boxma B."/>
            <person name="Van Alen T."/>
            <person name="Hackstein J.H."/>
            <person name="Baker S.E."/>
            <person name="Grigoriev I.V."/>
            <person name="O'Malley M.A."/>
        </authorList>
    </citation>
    <scope>NUCLEOTIDE SEQUENCE [LARGE SCALE GENOMIC DNA]</scope>
    <source>
        <strain evidence="2 3">G1</strain>
    </source>
</reference>
<feature type="compositionally biased region" description="Basic and acidic residues" evidence="1">
    <location>
        <begin position="332"/>
        <end position="342"/>
    </location>
</feature>
<evidence type="ECO:0008006" key="4">
    <source>
        <dbReference type="Google" id="ProtNLM"/>
    </source>
</evidence>
<name>A0A1Y2DWS2_9FUNG</name>
<dbReference type="EMBL" id="MCOG01000055">
    <property type="protein sequence ID" value="ORY63752.1"/>
    <property type="molecule type" value="Genomic_DNA"/>
</dbReference>
<dbReference type="AlphaFoldDB" id="A0A1Y2DWS2"/>
<feature type="compositionally biased region" description="Basic and acidic residues" evidence="1">
    <location>
        <begin position="14"/>
        <end position="26"/>
    </location>
</feature>